<evidence type="ECO:0000256" key="1">
    <source>
        <dbReference type="ARBA" id="ARBA00004141"/>
    </source>
</evidence>
<dbReference type="Pfam" id="PF03600">
    <property type="entry name" value="CitMHS"/>
    <property type="match status" value="1"/>
</dbReference>
<evidence type="ECO:0000256" key="2">
    <source>
        <dbReference type="ARBA" id="ARBA00022448"/>
    </source>
</evidence>
<reference evidence="8 9" key="1">
    <citation type="submission" date="2019-09" db="EMBL/GenBank/DDBJ databases">
        <title>Draft genome sequence of various Type strains from the CCUG.</title>
        <authorList>
            <person name="Pineiro-Iglesias B."/>
            <person name="Tunovic T."/>
            <person name="Unosson C."/>
            <person name="Inganas E."/>
            <person name="Ohlen M."/>
            <person name="Cardew S."/>
            <person name="Jensie-Markopoulos S."/>
            <person name="Salva-Serra F."/>
            <person name="Jaen-Luchoro D."/>
            <person name="Karlsson R."/>
            <person name="Svensson-Stadler L."/>
            <person name="Chun J."/>
            <person name="Moore E."/>
        </authorList>
    </citation>
    <scope>NUCLEOTIDE SEQUENCE [LARGE SCALE GENOMIC DNA]</scope>
    <source>
        <strain evidence="8 9">CCUG 53682T</strain>
    </source>
</reference>
<keyword evidence="3 6" id="KW-0812">Transmembrane</keyword>
<feature type="domain" description="Citrate transporter-like" evidence="7">
    <location>
        <begin position="16"/>
        <end position="384"/>
    </location>
</feature>
<evidence type="ECO:0000256" key="4">
    <source>
        <dbReference type="ARBA" id="ARBA00022989"/>
    </source>
</evidence>
<comment type="caution">
    <text evidence="8">The sequence shown here is derived from an EMBL/GenBank/DDBJ whole genome shotgun (WGS) entry which is preliminary data.</text>
</comment>
<evidence type="ECO:0000256" key="3">
    <source>
        <dbReference type="ARBA" id="ARBA00022692"/>
    </source>
</evidence>
<evidence type="ECO:0000256" key="5">
    <source>
        <dbReference type="ARBA" id="ARBA00023136"/>
    </source>
</evidence>
<dbReference type="GO" id="GO:0005886">
    <property type="term" value="C:plasma membrane"/>
    <property type="evidence" value="ECO:0007669"/>
    <property type="project" value="TreeGrafter"/>
</dbReference>
<dbReference type="PANTHER" id="PTHR30354:SF26">
    <property type="entry name" value="TRANSPORTER, PUTATIVE-RELATED"/>
    <property type="match status" value="1"/>
</dbReference>
<dbReference type="RefSeq" id="WP_067362705.1">
    <property type="nucleotide sequence ID" value="NZ_BAAAFS010000001.1"/>
</dbReference>
<organism evidence="8 9">
    <name type="scientific">Morganella psychrotolerans</name>
    <dbReference type="NCBI Taxonomy" id="368603"/>
    <lineage>
        <taxon>Bacteria</taxon>
        <taxon>Pseudomonadati</taxon>
        <taxon>Pseudomonadota</taxon>
        <taxon>Gammaproteobacteria</taxon>
        <taxon>Enterobacterales</taxon>
        <taxon>Morganellaceae</taxon>
        <taxon>Morganella</taxon>
    </lineage>
</organism>
<feature type="transmembrane region" description="Helical" evidence="6">
    <location>
        <begin position="245"/>
        <end position="273"/>
    </location>
</feature>
<dbReference type="AlphaFoldDB" id="A0A5M9RAM0"/>
<gene>
    <name evidence="8" type="ORF">F4V73_04320</name>
</gene>
<feature type="transmembrane region" description="Helical" evidence="6">
    <location>
        <begin position="293"/>
        <end position="310"/>
    </location>
</feature>
<dbReference type="InterPro" id="IPR014738">
    <property type="entry name" value="Citrate_transporter"/>
</dbReference>
<feature type="transmembrane region" description="Helical" evidence="6">
    <location>
        <begin position="331"/>
        <end position="357"/>
    </location>
</feature>
<keyword evidence="2" id="KW-0813">Transport</keyword>
<keyword evidence="5 6" id="KW-0472">Membrane</keyword>
<comment type="subcellular location">
    <subcellularLocation>
        <location evidence="1">Membrane</location>
        <topology evidence="1">Multi-pass membrane protein</topology>
    </subcellularLocation>
</comment>
<keyword evidence="4 6" id="KW-1133">Transmembrane helix</keyword>
<feature type="transmembrane region" description="Helical" evidence="6">
    <location>
        <begin position="139"/>
        <end position="158"/>
    </location>
</feature>
<dbReference type="Proteomes" id="UP000322181">
    <property type="component" value="Unassembled WGS sequence"/>
</dbReference>
<evidence type="ECO:0000313" key="9">
    <source>
        <dbReference type="Proteomes" id="UP000322181"/>
    </source>
</evidence>
<feature type="transmembrane region" description="Helical" evidence="6">
    <location>
        <begin position="29"/>
        <end position="50"/>
    </location>
</feature>
<dbReference type="InterPro" id="IPR003474">
    <property type="entry name" value="Glcn_transporter"/>
</dbReference>
<feature type="transmembrane region" description="Helical" evidence="6">
    <location>
        <begin position="94"/>
        <end position="127"/>
    </location>
</feature>
<dbReference type="PANTHER" id="PTHR30354">
    <property type="entry name" value="GNT FAMILY GLUCONATE TRANSPORTER"/>
    <property type="match status" value="1"/>
</dbReference>
<dbReference type="GO" id="GO:0015128">
    <property type="term" value="F:gluconate transmembrane transporter activity"/>
    <property type="evidence" value="ECO:0007669"/>
    <property type="project" value="InterPro"/>
</dbReference>
<feature type="transmembrane region" description="Helical" evidence="6">
    <location>
        <begin position="377"/>
        <end position="405"/>
    </location>
</feature>
<evidence type="ECO:0000259" key="7">
    <source>
        <dbReference type="Pfam" id="PF03600"/>
    </source>
</evidence>
<sequence>MLTLIGLLIIIAIVTLLMTGKTSPVIAMSVVPLLGALLAGYSLTEISAFFDYGIKKVANVATMFLFAILFFSIMKDLHIFNPFIRLMVSLTRGNVVIVAMVTALVAAVVHLDGSGAATFLIIIPAFLPLYRRLGMSPYLMLLLMCLSMGVMNMVPWGGPLGRASAVTGIPAAELWQPLIPVQIIGIVASVLVAGLFGLREKRRIARAAQFGTTPYEQDSLLKLFDEESHDTGTEKPQRFLLNISLILLAIVCLALGWLSAPYIFMLALSAALVLNYPKPKDQVAVINHHAPQALSMAAIILSAGVFLGVMDKGGMLESVARDLLLIIPENLVAQFHIIIGLIGVPLDIFTSTDAYYFALLPIVRDIVASAGIPPADVVYAMAIGNNAGTFVSPFSPAVWLAVGIAGVDMGRHLRYSFLWIWLFSLVTLAAGWLLGLF</sequence>
<feature type="transmembrane region" description="Helical" evidence="6">
    <location>
        <begin position="178"/>
        <end position="198"/>
    </location>
</feature>
<dbReference type="EMBL" id="VXKB01000001">
    <property type="protein sequence ID" value="KAA8717098.1"/>
    <property type="molecule type" value="Genomic_DNA"/>
</dbReference>
<evidence type="ECO:0000313" key="8">
    <source>
        <dbReference type="EMBL" id="KAA8717098.1"/>
    </source>
</evidence>
<name>A0A5M9RAM0_9GAMM</name>
<accession>A0A5M9RAM0</accession>
<dbReference type="GO" id="GO:0015137">
    <property type="term" value="F:citrate transmembrane transporter activity"/>
    <property type="evidence" value="ECO:0007669"/>
    <property type="project" value="InterPro"/>
</dbReference>
<dbReference type="NCBIfam" id="TIGR00784">
    <property type="entry name" value="citMHS"/>
    <property type="match status" value="1"/>
</dbReference>
<proteinExistence type="predicted"/>
<evidence type="ECO:0000256" key="6">
    <source>
        <dbReference type="SAM" id="Phobius"/>
    </source>
</evidence>
<feature type="transmembrane region" description="Helical" evidence="6">
    <location>
        <begin position="57"/>
        <end position="74"/>
    </location>
</feature>
<protein>
    <submittedName>
        <fullName evidence="8">Citrate transporter</fullName>
    </submittedName>
</protein>
<dbReference type="OrthoDB" id="5329450at2"/>
<dbReference type="InterPro" id="IPR004680">
    <property type="entry name" value="Cit_transptr-like_dom"/>
</dbReference>
<feature type="transmembrane region" description="Helical" evidence="6">
    <location>
        <begin position="417"/>
        <end position="435"/>
    </location>
</feature>